<organism evidence="2 3">
    <name type="scientific">Rhizoctonia solani</name>
    <dbReference type="NCBI Taxonomy" id="456999"/>
    <lineage>
        <taxon>Eukaryota</taxon>
        <taxon>Fungi</taxon>
        <taxon>Dikarya</taxon>
        <taxon>Basidiomycota</taxon>
        <taxon>Agaricomycotina</taxon>
        <taxon>Agaricomycetes</taxon>
        <taxon>Cantharellales</taxon>
        <taxon>Ceratobasidiaceae</taxon>
        <taxon>Rhizoctonia</taxon>
    </lineage>
</organism>
<evidence type="ECO:0000313" key="2">
    <source>
        <dbReference type="EMBL" id="CAE6462675.1"/>
    </source>
</evidence>
<gene>
    <name evidence="2" type="ORF">RDB_LOCUS78129</name>
</gene>
<name>A0A8H3BS42_9AGAM</name>
<sequence length="107" mass="11722">MSFANTAQPGSIRLESNHILHANLKDHEGKFIGSSMDLDRHIGNVNGNLAFDSGDFSRTATNVRLDLSGFPNRVLLVASLRKENGSTGVSSLDLNQRITNRDGHLEY</sequence>
<dbReference type="PANTHER" id="PTHR42076:SF1">
    <property type="entry name" value="CYANOVIRIN-N DOMAIN-CONTAINING PROTEIN"/>
    <property type="match status" value="1"/>
</dbReference>
<dbReference type="Gene3D" id="2.30.60.10">
    <property type="entry name" value="Cyanovirin-N"/>
    <property type="match status" value="1"/>
</dbReference>
<dbReference type="SUPFAM" id="SSF51322">
    <property type="entry name" value="Cyanovirin-N"/>
    <property type="match status" value="1"/>
</dbReference>
<dbReference type="Proteomes" id="UP000663831">
    <property type="component" value="Unassembled WGS sequence"/>
</dbReference>
<reference evidence="2" key="1">
    <citation type="submission" date="2021-01" db="EMBL/GenBank/DDBJ databases">
        <authorList>
            <person name="Kaushik A."/>
        </authorList>
    </citation>
    <scope>NUCLEOTIDE SEQUENCE</scope>
    <source>
        <strain evidence="2">AG3-1AP</strain>
    </source>
</reference>
<dbReference type="InterPro" id="IPR011058">
    <property type="entry name" value="Cyanovirin-N"/>
</dbReference>
<comment type="caution">
    <text evidence="2">The sequence shown here is derived from an EMBL/GenBank/DDBJ whole genome shotgun (WGS) entry which is preliminary data.</text>
</comment>
<accession>A0A8H3BS42</accession>
<dbReference type="SMART" id="SM01111">
    <property type="entry name" value="CVNH"/>
    <property type="match status" value="1"/>
</dbReference>
<dbReference type="OrthoDB" id="2441380at2759"/>
<dbReference type="Pfam" id="PF08881">
    <property type="entry name" value="CVNH"/>
    <property type="match status" value="1"/>
</dbReference>
<dbReference type="AlphaFoldDB" id="A0A8H3BS42"/>
<proteinExistence type="predicted"/>
<evidence type="ECO:0000259" key="1">
    <source>
        <dbReference type="SMART" id="SM01111"/>
    </source>
</evidence>
<dbReference type="EMBL" id="CAJMWV010002439">
    <property type="protein sequence ID" value="CAE6462675.1"/>
    <property type="molecule type" value="Genomic_DNA"/>
</dbReference>
<dbReference type="PANTHER" id="PTHR42076">
    <property type="entry name" value="CYANOVIRIN-N HOMOLOG"/>
    <property type="match status" value="1"/>
</dbReference>
<protein>
    <recommendedName>
        <fullName evidence="1">Cyanovirin-N domain-containing protein</fullName>
    </recommendedName>
</protein>
<dbReference type="InterPro" id="IPR036673">
    <property type="entry name" value="Cyanovirin-N_sf"/>
</dbReference>
<evidence type="ECO:0000313" key="3">
    <source>
        <dbReference type="Proteomes" id="UP000663831"/>
    </source>
</evidence>
<feature type="domain" description="Cyanovirin-N" evidence="1">
    <location>
        <begin position="2"/>
        <end position="107"/>
    </location>
</feature>